<sequence>VVNGRVSFYNNAAGLDLIADITGYFTSVGEGASHVNLGPKRVMDTRTGLGVPKAPLGAKGVVTLQVAGVDGVPAEGVTAVVLNVTAANVTGTSYVSVYPDGTTRTSASNLNVVKGQVVPNLVIVPVVNGRVSFYNNAAGLDLIADITGYFRK</sequence>
<name>A0ABV8N891_9ACTN</name>
<evidence type="ECO:0000313" key="1">
    <source>
        <dbReference type="EMBL" id="MFC4189006.1"/>
    </source>
</evidence>
<gene>
    <name evidence="1" type="ORF">ACFO3R_21855</name>
</gene>
<reference evidence="2" key="1">
    <citation type="journal article" date="2019" name="Int. J. Syst. Evol. Microbiol.">
        <title>The Global Catalogue of Microorganisms (GCM) 10K type strain sequencing project: providing services to taxonomists for standard genome sequencing and annotation.</title>
        <authorList>
            <consortium name="The Broad Institute Genomics Platform"/>
            <consortium name="The Broad Institute Genome Sequencing Center for Infectious Disease"/>
            <person name="Wu L."/>
            <person name="Ma J."/>
        </authorList>
    </citation>
    <scope>NUCLEOTIDE SEQUENCE [LARGE SCALE GENOMIC DNA]</scope>
    <source>
        <strain evidence="2">CCM 3243</strain>
    </source>
</reference>
<evidence type="ECO:0000313" key="2">
    <source>
        <dbReference type="Proteomes" id="UP001595871"/>
    </source>
</evidence>
<evidence type="ECO:0008006" key="3">
    <source>
        <dbReference type="Google" id="ProtNLM"/>
    </source>
</evidence>
<comment type="caution">
    <text evidence="1">The sequence shown here is derived from an EMBL/GenBank/DDBJ whole genome shotgun (WGS) entry which is preliminary data.</text>
</comment>
<protein>
    <recommendedName>
        <fullName evidence="3">N-acetylmuramoyl-L-alanine amidase</fullName>
    </recommendedName>
</protein>
<dbReference type="EMBL" id="JBHSCF010000036">
    <property type="protein sequence ID" value="MFC4189006.1"/>
    <property type="molecule type" value="Genomic_DNA"/>
</dbReference>
<accession>A0ABV8N891</accession>
<keyword evidence="2" id="KW-1185">Reference proteome</keyword>
<proteinExistence type="predicted"/>
<feature type="non-terminal residue" evidence="1">
    <location>
        <position position="1"/>
    </location>
</feature>
<dbReference type="Proteomes" id="UP001595871">
    <property type="component" value="Unassembled WGS sequence"/>
</dbReference>
<organism evidence="1 2">
    <name type="scientific">Streptomyces flavovirens</name>
    <dbReference type="NCBI Taxonomy" id="52258"/>
    <lineage>
        <taxon>Bacteria</taxon>
        <taxon>Bacillati</taxon>
        <taxon>Actinomycetota</taxon>
        <taxon>Actinomycetes</taxon>
        <taxon>Kitasatosporales</taxon>
        <taxon>Streptomycetaceae</taxon>
        <taxon>Streptomyces</taxon>
    </lineage>
</organism>